<comment type="caution">
    <text evidence="6">The sequence shown here is derived from an EMBL/GenBank/DDBJ whole genome shotgun (WGS) entry which is preliminary data.</text>
</comment>
<feature type="domain" description="Transposase IS4-like" evidence="5">
    <location>
        <begin position="123"/>
        <end position="342"/>
    </location>
</feature>
<dbReference type="EMBL" id="AXDT01000270">
    <property type="protein sequence ID" value="ERT10758.1"/>
    <property type="molecule type" value="Genomic_DNA"/>
</dbReference>
<keyword evidence="7" id="KW-1185">Reference proteome</keyword>
<dbReference type="Proteomes" id="UP000017133">
    <property type="component" value="Unassembled WGS sequence"/>
</dbReference>
<sequence>MTIISTKPQLMPFFSDVFLEKTARKCGFIERLRNIGPQSLVLSLIAALSKGNCTSIADLHRQFNGMCLSEKHTVAYKPFHNQLRKSAFADFMKTRVTFAMVQLIENVLPPLPKKFEQFNDILLQDGSSFNVHPDLAAIFPCRFSPLKAAVECHMTMSLFSQSPIAMTVTADTASERAYLPVPHTLRNKLLLADAGYVDFGYFEQLSLSGGSFIVRGSQSLNPLIVSARNGQGRQLPTLAGKKLRDISRKNNRDEVLDFTCRRGRFEFRVIRRWFAQEKRFCFWLTNLPPSDFTADDIMAVYRCRWQVELLFKELKSHTNWTGFATGQKAIAEGLIWASLLALIVRRSLARRFLPSISFLKAAKNVDVWLLPILGAIIHHAGPEIEHPLDWALKYLSKNALKLPQRKSNKDKTLEGIFERLKVQCMVGS</sequence>
<dbReference type="InterPro" id="IPR002559">
    <property type="entry name" value="Transposase_11"/>
</dbReference>
<dbReference type="PATRIC" id="fig|1389415.4.peg.4600"/>
<gene>
    <name evidence="6" type="ORF">O185_23030</name>
</gene>
<evidence type="ECO:0000256" key="3">
    <source>
        <dbReference type="ARBA" id="ARBA00023125"/>
    </source>
</evidence>
<name>U7QSB1_PHOTE</name>
<keyword evidence="4" id="KW-0233">DNA recombination</keyword>
<evidence type="ECO:0000256" key="1">
    <source>
        <dbReference type="ARBA" id="ARBA00010075"/>
    </source>
</evidence>
<evidence type="ECO:0000313" key="6">
    <source>
        <dbReference type="EMBL" id="ERT10758.1"/>
    </source>
</evidence>
<dbReference type="SUPFAM" id="SSF53098">
    <property type="entry name" value="Ribonuclease H-like"/>
    <property type="match status" value="1"/>
</dbReference>
<evidence type="ECO:0000313" key="7">
    <source>
        <dbReference type="Proteomes" id="UP000017133"/>
    </source>
</evidence>
<dbReference type="PANTHER" id="PTHR33258:SF1">
    <property type="entry name" value="TRANSPOSASE INSL FOR INSERTION SEQUENCE ELEMENT IS186A-RELATED"/>
    <property type="match status" value="1"/>
</dbReference>
<dbReference type="InterPro" id="IPR012337">
    <property type="entry name" value="RNaseH-like_sf"/>
</dbReference>
<comment type="similarity">
    <text evidence="1">Belongs to the transposase 11 family.</text>
</comment>
<organism evidence="6 7">
    <name type="scientific">Photorhabdus temperata J3</name>
    <dbReference type="NCBI Taxonomy" id="1389415"/>
    <lineage>
        <taxon>Bacteria</taxon>
        <taxon>Pseudomonadati</taxon>
        <taxon>Pseudomonadota</taxon>
        <taxon>Gammaproteobacteria</taxon>
        <taxon>Enterobacterales</taxon>
        <taxon>Morganellaceae</taxon>
        <taxon>Photorhabdus</taxon>
    </lineage>
</organism>
<evidence type="ECO:0000259" key="5">
    <source>
        <dbReference type="Pfam" id="PF01609"/>
    </source>
</evidence>
<keyword evidence="3" id="KW-0238">DNA-binding</keyword>
<dbReference type="InterPro" id="IPR047952">
    <property type="entry name" value="Transpos_IS4"/>
</dbReference>
<evidence type="ECO:0000256" key="2">
    <source>
        <dbReference type="ARBA" id="ARBA00022578"/>
    </source>
</evidence>
<dbReference type="AlphaFoldDB" id="U7QSB1"/>
<dbReference type="GO" id="GO:0004803">
    <property type="term" value="F:transposase activity"/>
    <property type="evidence" value="ECO:0007669"/>
    <property type="project" value="InterPro"/>
</dbReference>
<reference evidence="6 7" key="1">
    <citation type="submission" date="2013-10" db="EMBL/GenBank/DDBJ databases">
        <title>Whole Genome Shotgun Sequence of Photorhabdus temperata J3.</title>
        <authorList>
            <person name="Park G.-S."/>
            <person name="Hong S.-J."/>
            <person name="Shin J.-H."/>
        </authorList>
    </citation>
    <scope>NUCLEOTIDE SEQUENCE [LARGE SCALE GENOMIC DNA]</scope>
    <source>
        <strain evidence="6 7">J3</strain>
    </source>
</reference>
<dbReference type="GO" id="GO:0006313">
    <property type="term" value="P:DNA transposition"/>
    <property type="evidence" value="ECO:0007669"/>
    <property type="project" value="InterPro"/>
</dbReference>
<dbReference type="PANTHER" id="PTHR33258">
    <property type="entry name" value="TRANSPOSASE INSL FOR INSERTION SEQUENCE ELEMENT IS186A-RELATED"/>
    <property type="match status" value="1"/>
</dbReference>
<keyword evidence="2" id="KW-0815">Transposition</keyword>
<evidence type="ECO:0000256" key="4">
    <source>
        <dbReference type="ARBA" id="ARBA00023172"/>
    </source>
</evidence>
<proteinExistence type="inferred from homology"/>
<dbReference type="GO" id="GO:0003677">
    <property type="term" value="F:DNA binding"/>
    <property type="evidence" value="ECO:0007669"/>
    <property type="project" value="UniProtKB-KW"/>
</dbReference>
<accession>U7QSB1</accession>
<dbReference type="RefSeq" id="WP_023046249.1">
    <property type="nucleotide sequence ID" value="NZ_AXDT01000270.1"/>
</dbReference>
<dbReference type="Pfam" id="PF01609">
    <property type="entry name" value="DDE_Tnp_1"/>
    <property type="match status" value="1"/>
</dbReference>
<protein>
    <recommendedName>
        <fullName evidence="5">Transposase IS4-like domain-containing protein</fullName>
    </recommendedName>
</protein>
<dbReference type="NCBIfam" id="NF033592">
    <property type="entry name" value="transpos_IS4_1"/>
    <property type="match status" value="1"/>
</dbReference>